<protein>
    <recommendedName>
        <fullName evidence="3">LAGLIDADG homing endonuclease</fullName>
    </recommendedName>
</protein>
<accession>A0AAV4M5B5</accession>
<evidence type="ECO:0000313" key="2">
    <source>
        <dbReference type="Proteomes" id="UP001054945"/>
    </source>
</evidence>
<proteinExistence type="predicted"/>
<name>A0AAV4M5B5_CAEEX</name>
<reference evidence="1 2" key="1">
    <citation type="submission" date="2021-06" db="EMBL/GenBank/DDBJ databases">
        <title>Caerostris extrusa draft genome.</title>
        <authorList>
            <person name="Kono N."/>
            <person name="Arakawa K."/>
        </authorList>
    </citation>
    <scope>NUCLEOTIDE SEQUENCE [LARGE SCALE GENOMIC DNA]</scope>
</reference>
<dbReference type="EMBL" id="BPLR01001890">
    <property type="protein sequence ID" value="GIX67621.1"/>
    <property type="molecule type" value="Genomic_DNA"/>
</dbReference>
<sequence length="121" mass="13782">MASHPWLSTLIAANLSNLTLEERGNGVLAKTSGGDFRYRFRNPDHSSIFSLRTHCYKRGLEPCFGIVCTYGRILTYCKNSSQFLKDWPHILDKLRLGTWSRVTSALALATIDFGFKFQHCH</sequence>
<gene>
    <name evidence="1" type="ORF">CEXT_364401</name>
</gene>
<evidence type="ECO:0008006" key="3">
    <source>
        <dbReference type="Google" id="ProtNLM"/>
    </source>
</evidence>
<evidence type="ECO:0000313" key="1">
    <source>
        <dbReference type="EMBL" id="GIX67621.1"/>
    </source>
</evidence>
<dbReference type="AlphaFoldDB" id="A0AAV4M5B5"/>
<organism evidence="1 2">
    <name type="scientific">Caerostris extrusa</name>
    <name type="common">Bark spider</name>
    <name type="synonym">Caerostris bankana</name>
    <dbReference type="NCBI Taxonomy" id="172846"/>
    <lineage>
        <taxon>Eukaryota</taxon>
        <taxon>Metazoa</taxon>
        <taxon>Ecdysozoa</taxon>
        <taxon>Arthropoda</taxon>
        <taxon>Chelicerata</taxon>
        <taxon>Arachnida</taxon>
        <taxon>Araneae</taxon>
        <taxon>Araneomorphae</taxon>
        <taxon>Entelegynae</taxon>
        <taxon>Araneoidea</taxon>
        <taxon>Araneidae</taxon>
        <taxon>Caerostris</taxon>
    </lineage>
</organism>
<keyword evidence="2" id="KW-1185">Reference proteome</keyword>
<comment type="caution">
    <text evidence="1">The sequence shown here is derived from an EMBL/GenBank/DDBJ whole genome shotgun (WGS) entry which is preliminary data.</text>
</comment>
<dbReference type="Proteomes" id="UP001054945">
    <property type="component" value="Unassembled WGS sequence"/>
</dbReference>